<name>A0A410P6Y7_VELA1</name>
<dbReference type="InterPro" id="IPR053171">
    <property type="entry name" value="Viral_Tip_Attach_Protein"/>
</dbReference>
<proteinExistence type="predicted"/>
<dbReference type="InterPro" id="IPR032876">
    <property type="entry name" value="J_dom"/>
</dbReference>
<keyword evidence="1" id="KW-1133">Transmembrane helix</keyword>
<dbReference type="Proteomes" id="UP000287243">
    <property type="component" value="Chromosome"/>
</dbReference>
<protein>
    <submittedName>
        <fullName evidence="4">Phage tail fiber protein</fullName>
    </submittedName>
</protein>
<organism evidence="4 5">
    <name type="scientific">Velamenicoccus archaeovorus</name>
    <dbReference type="NCBI Taxonomy" id="1930593"/>
    <lineage>
        <taxon>Bacteria</taxon>
        <taxon>Pseudomonadati</taxon>
        <taxon>Candidatus Omnitrophota</taxon>
        <taxon>Candidatus Velamenicoccus</taxon>
    </lineage>
</organism>
<dbReference type="OrthoDB" id="1681440at2"/>
<evidence type="ECO:0000313" key="5">
    <source>
        <dbReference type="Proteomes" id="UP000287243"/>
    </source>
</evidence>
<reference evidence="4 5" key="1">
    <citation type="submission" date="2017-01" db="EMBL/GenBank/DDBJ databases">
        <title>First insights into the biology of 'candidatus Vampirococcus archaeovorus'.</title>
        <authorList>
            <person name="Kizina J."/>
            <person name="Jordan S."/>
            <person name="Stueber K."/>
            <person name="Reinhardt R."/>
            <person name="Harder J."/>
        </authorList>
    </citation>
    <scope>NUCLEOTIDE SEQUENCE [LARGE SCALE GENOMIC DNA]</scope>
    <source>
        <strain evidence="4 5">LiM</strain>
    </source>
</reference>
<evidence type="ECO:0000256" key="1">
    <source>
        <dbReference type="SAM" id="Phobius"/>
    </source>
</evidence>
<dbReference type="KEGG" id="vai:BU251_08880"/>
<evidence type="ECO:0000313" key="4">
    <source>
        <dbReference type="EMBL" id="QAT17828.1"/>
    </source>
</evidence>
<dbReference type="Pfam" id="PF24801">
    <property type="entry name" value="FNIII-A_GpJ"/>
    <property type="match status" value="1"/>
</dbReference>
<feature type="domain" description="Tip attachment protein J" evidence="2">
    <location>
        <begin position="498"/>
        <end position="651"/>
    </location>
</feature>
<dbReference type="InterPro" id="IPR055385">
    <property type="entry name" value="GpJ_HDII-ins2"/>
</dbReference>
<keyword evidence="1" id="KW-0812">Transmembrane</keyword>
<dbReference type="Pfam" id="PF13550">
    <property type="entry name" value="Phage-tail_3"/>
    <property type="match status" value="1"/>
</dbReference>
<accession>A0A410P6Y7</accession>
<keyword evidence="1" id="KW-0472">Membrane</keyword>
<keyword evidence="5" id="KW-1185">Reference proteome</keyword>
<gene>
    <name evidence="4" type="ORF">BU251_08880</name>
</gene>
<dbReference type="PANTHER" id="PTHR36251">
    <property type="entry name" value="FELS-1 PROPHAGE HOST SPECIFICITY PROTEIN-RELATED"/>
    <property type="match status" value="1"/>
</dbReference>
<evidence type="ECO:0000259" key="2">
    <source>
        <dbReference type="Pfam" id="PF13550"/>
    </source>
</evidence>
<dbReference type="InterPro" id="IPR013783">
    <property type="entry name" value="Ig-like_fold"/>
</dbReference>
<evidence type="ECO:0000259" key="3">
    <source>
        <dbReference type="Pfam" id="PF24801"/>
    </source>
</evidence>
<sequence length="1205" mass="135378">MISVRNIDNPFKPEEAPVLEFTYSRSKSVREYLEHSGFDYKDKRVIVTGKRIEDLDSRIEEGDEIVVAPEVKAPVVAVVSFIISAVWAAAVAHPFLFTFFVLSMGYAIYQYMNQPKMPDFNLGSAGMDEGSPTYGWDGVQTIQEVGVPVAVVYGEHRVGGNIINQFLWEDGDKHYLNVLLAVCEGEIESIENIELNNNPIDNFEGVAVNKRFGTNYQSMIPNFEDLHNIYPVSANLTQNNPYIYTTVDLDVEAFEIHLRLNNGLYQQNSSSGDIQSWSVTYRVEYKEHSSGTYIDLGETTISAQSRSSVRRVFRKAGLTPGQYDIRITRTSEDSSLQPLKQGDLLLFQIDELKTDDLSYPNTALLGLQLLATDQLSGSMPNITSIVKGRKVSVPDVKNGTDPVAWDDYYWDGADYRLLADDTLLSWDGVSFAQRYSANPVWCLRDFIINSRFGLGEFIASENLDHASLLEMSQYCEERVPDGQGGYEKRFRMDVVIDSNNKALDVLIQLCATFNAMPVYSAGGLAFRIDRPTTPTQLFGMGSIVKDSFAQSWKTLKEVPNVIEVQFTDKEKNYQQETIAYIDEELLGSGEPMRKSQIRLFTTRGSYAIRAARYALKVARYINRSVSFKAGIDAVACQAGDVISISHDVPQWGFSGRVQDGSTDVLVKLDREMVIEDGKSYKIQVRFADDTIEERLITSPTGTHAEVSCEAFSQDPQGFDVYAIGETNKVKKDFRVVSIQREGKSEVLISALEYNEAVYDDSDIILPQNNYSSLSSEIPAVSNLSLTESLVKKADGTIENAIDVWFDRPAYVDHFVKSYAKAKIYISDDDGLSWRARGETSGTNFRIIGDIVDHQTYKVKVTSLDSLNEESSLATAPESTITIVGKSAPPSDVPSFLVNRNRDMLYFGWTPIPDVDVWGYEIRRGLDWESAEFITLQQGTHYLTKDVKRGIGQRYWIKAIDTSGNYSVNAKEAVVTITEIPFRNIIAEYQEQPLWAGAMNNIEKEGESIVITDGVMSGTYTTPVRDFGYVASVYIGIDVIVSTSLGRRFNTDGVTKFNDSPSYRFTGQETLRAASFRIRTSEDNITWKDWENYQPGDYYCRYFQIELTLYRENIGDEITCSTFQYFGDLPDVDDYGNDTVVSAVDGKQVFFGKTYHEEPSVHIEIRSGSGIYSQFTDKSITGFTVKLYDAQGVVQTGMFDWHSHGI</sequence>
<dbReference type="Gene3D" id="2.60.40.10">
    <property type="entry name" value="Immunoglobulins"/>
    <property type="match status" value="1"/>
</dbReference>
<dbReference type="PANTHER" id="PTHR36251:SF2">
    <property type="entry name" value="GIFSY-2 PROPHAGE HOST SPECIFICITY PROTEIN J, PHAGE LAMBDA"/>
    <property type="match status" value="1"/>
</dbReference>
<dbReference type="RefSeq" id="WP_128700794.1">
    <property type="nucleotide sequence ID" value="NZ_CP019384.1"/>
</dbReference>
<feature type="domain" description="Tip attachment protein J HDII-ins2" evidence="3">
    <location>
        <begin position="231"/>
        <end position="335"/>
    </location>
</feature>
<dbReference type="AlphaFoldDB" id="A0A410P6Y7"/>
<feature type="transmembrane region" description="Helical" evidence="1">
    <location>
        <begin position="75"/>
        <end position="108"/>
    </location>
</feature>
<dbReference type="EMBL" id="CP019384">
    <property type="protein sequence ID" value="QAT17828.1"/>
    <property type="molecule type" value="Genomic_DNA"/>
</dbReference>